<dbReference type="WBParaSite" id="GPLIN_001333900">
    <property type="protein sequence ID" value="GPLIN_001333900"/>
    <property type="gene ID" value="GPLIN_001333900"/>
</dbReference>
<reference evidence="2" key="2">
    <citation type="submission" date="2014-05" db="EMBL/GenBank/DDBJ databases">
        <title>The genome and life-stage specific transcriptomes of Globodera pallida elucidate key aspects of plant parasitism by a cyst nematode.</title>
        <authorList>
            <person name="Cotton J.A."/>
            <person name="Lilley C.J."/>
            <person name="Jones L.M."/>
            <person name="Kikuchi T."/>
            <person name="Reid A.J."/>
            <person name="Thorpe P."/>
            <person name="Tsai I.J."/>
            <person name="Beasley H."/>
            <person name="Blok V."/>
            <person name="Cock P.J.A."/>
            <person name="Van den Akker S.E."/>
            <person name="Holroyd N."/>
            <person name="Hunt M."/>
            <person name="Mantelin S."/>
            <person name="Naghra H."/>
            <person name="Pain A."/>
            <person name="Palomares-Rius J.E."/>
            <person name="Zarowiecki M."/>
            <person name="Berriman M."/>
            <person name="Jones J.T."/>
            <person name="Urwin P.E."/>
        </authorList>
    </citation>
    <scope>NUCLEOTIDE SEQUENCE [LARGE SCALE GENOMIC DNA]</scope>
    <source>
        <strain evidence="2">Lindley</strain>
    </source>
</reference>
<proteinExistence type="predicted"/>
<evidence type="ECO:0000256" key="1">
    <source>
        <dbReference type="SAM" id="SignalP"/>
    </source>
</evidence>
<feature type="signal peptide" evidence="1">
    <location>
        <begin position="1"/>
        <end position="25"/>
    </location>
</feature>
<dbReference type="AlphaFoldDB" id="A0A183CKD3"/>
<sequence>MKALLQAPIVLVVLPLLFLLGSCLGFEHLQCRAGVDFHEPENEKMTCSQNFTHCYSGICQTDMERPNHYYYLFGCAAFIYKGNQCRELLSEQKSMKQYKVNEWNCDCWVREKGKHMANFELYPPQDVFSTLFPLPPPLLLDEPNCAPMAAVRNPFFGALLMIAHFFHGAIFTDHQSSIL</sequence>
<feature type="chain" id="PRO_5008147720" evidence="1">
    <location>
        <begin position="26"/>
        <end position="179"/>
    </location>
</feature>
<protein>
    <submittedName>
        <fullName evidence="3">UPAR/Ly6 domain-containing protein</fullName>
    </submittedName>
</protein>
<organism evidence="2 3">
    <name type="scientific">Globodera pallida</name>
    <name type="common">Potato cyst nematode worm</name>
    <name type="synonym">Heterodera pallida</name>
    <dbReference type="NCBI Taxonomy" id="36090"/>
    <lineage>
        <taxon>Eukaryota</taxon>
        <taxon>Metazoa</taxon>
        <taxon>Ecdysozoa</taxon>
        <taxon>Nematoda</taxon>
        <taxon>Chromadorea</taxon>
        <taxon>Rhabditida</taxon>
        <taxon>Tylenchina</taxon>
        <taxon>Tylenchomorpha</taxon>
        <taxon>Tylenchoidea</taxon>
        <taxon>Heteroderidae</taxon>
        <taxon>Heteroderinae</taxon>
        <taxon>Globodera</taxon>
    </lineage>
</organism>
<reference evidence="2" key="1">
    <citation type="submission" date="2013-12" db="EMBL/GenBank/DDBJ databases">
        <authorList>
            <person name="Aslett M."/>
        </authorList>
    </citation>
    <scope>NUCLEOTIDE SEQUENCE [LARGE SCALE GENOMIC DNA]</scope>
    <source>
        <strain evidence="2">Lindley</strain>
    </source>
</reference>
<dbReference type="Proteomes" id="UP000050741">
    <property type="component" value="Unassembled WGS sequence"/>
</dbReference>
<dbReference type="PROSITE" id="PS51257">
    <property type="entry name" value="PROKAR_LIPOPROTEIN"/>
    <property type="match status" value="1"/>
</dbReference>
<keyword evidence="1" id="KW-0732">Signal</keyword>
<name>A0A183CKD3_GLOPA</name>
<evidence type="ECO:0000313" key="2">
    <source>
        <dbReference type="Proteomes" id="UP000050741"/>
    </source>
</evidence>
<reference evidence="3" key="3">
    <citation type="submission" date="2016-06" db="UniProtKB">
        <authorList>
            <consortium name="WormBaseParasite"/>
        </authorList>
    </citation>
    <scope>IDENTIFICATION</scope>
</reference>
<keyword evidence="2" id="KW-1185">Reference proteome</keyword>
<evidence type="ECO:0000313" key="3">
    <source>
        <dbReference type="WBParaSite" id="GPLIN_001333900"/>
    </source>
</evidence>
<accession>A0A183CKD3</accession>